<dbReference type="VEuPathDB" id="ToxoDB:cyc_08422"/>
<reference evidence="2 3" key="1">
    <citation type="journal article" date="2016" name="BMC Genomics">
        <title>Comparative genomics reveals Cyclospora cayetanensis possesses coccidia-like metabolism and invasion components but unique surface antigens.</title>
        <authorList>
            <person name="Liu S."/>
            <person name="Wang L."/>
            <person name="Zheng H."/>
            <person name="Xu Z."/>
            <person name="Roellig D.M."/>
            <person name="Li N."/>
            <person name="Frace M.A."/>
            <person name="Tang K."/>
            <person name="Arrowood M.J."/>
            <person name="Moss D.M."/>
            <person name="Zhang L."/>
            <person name="Feng Y."/>
            <person name="Xiao L."/>
        </authorList>
    </citation>
    <scope>NUCLEOTIDE SEQUENCE [LARGE SCALE GENOMIC DNA]</scope>
    <source>
        <strain evidence="2 3">CHN_HEN01</strain>
    </source>
</reference>
<keyword evidence="3" id="KW-1185">Reference proteome</keyword>
<organism evidence="2 3">
    <name type="scientific">Cyclospora cayetanensis</name>
    <dbReference type="NCBI Taxonomy" id="88456"/>
    <lineage>
        <taxon>Eukaryota</taxon>
        <taxon>Sar</taxon>
        <taxon>Alveolata</taxon>
        <taxon>Apicomplexa</taxon>
        <taxon>Conoidasida</taxon>
        <taxon>Coccidia</taxon>
        <taxon>Eucoccidiorida</taxon>
        <taxon>Eimeriorina</taxon>
        <taxon>Eimeriidae</taxon>
        <taxon>Cyclospora</taxon>
    </lineage>
</organism>
<name>A0A1D3DA87_9EIME</name>
<protein>
    <submittedName>
        <fullName evidence="2">Uncharacterized protein</fullName>
    </submittedName>
</protein>
<dbReference type="EMBL" id="JROU02000095">
    <property type="protein sequence ID" value="OEH80379.1"/>
    <property type="molecule type" value="Genomic_DNA"/>
</dbReference>
<gene>
    <name evidence="2" type="ORF">cyc_08422</name>
</gene>
<feature type="region of interest" description="Disordered" evidence="1">
    <location>
        <begin position="1"/>
        <end position="46"/>
    </location>
</feature>
<feature type="compositionally biased region" description="Basic residues" evidence="1">
    <location>
        <begin position="9"/>
        <end position="20"/>
    </location>
</feature>
<accession>A0A1D3DA87</accession>
<feature type="compositionally biased region" description="Basic and acidic residues" evidence="1">
    <location>
        <begin position="21"/>
        <end position="36"/>
    </location>
</feature>
<sequence>MKALGSNNNHKKAHSIKRPGQHHDQSLEGSDREWHSHRGVKQQTRHATLAADRFSMRRSCHCGCKCACICSVLQTLDVALRLVLLLFLCESLALLLQQHQQRLGEGTGGCVERQRCLQQERHAEEKQQQHSAHSLLERAACTASTAARNNERAVAAAEGGDSPPLVPL</sequence>
<dbReference type="InParanoid" id="A0A1D3DA87"/>
<proteinExistence type="predicted"/>
<comment type="caution">
    <text evidence="2">The sequence shown here is derived from an EMBL/GenBank/DDBJ whole genome shotgun (WGS) entry which is preliminary data.</text>
</comment>
<evidence type="ECO:0000313" key="3">
    <source>
        <dbReference type="Proteomes" id="UP000095192"/>
    </source>
</evidence>
<dbReference type="Proteomes" id="UP000095192">
    <property type="component" value="Unassembled WGS sequence"/>
</dbReference>
<evidence type="ECO:0000313" key="2">
    <source>
        <dbReference type="EMBL" id="OEH80379.1"/>
    </source>
</evidence>
<evidence type="ECO:0000256" key="1">
    <source>
        <dbReference type="SAM" id="MobiDB-lite"/>
    </source>
</evidence>
<dbReference type="AlphaFoldDB" id="A0A1D3DA87"/>